<dbReference type="KEGG" id="hcu:MUN79_13590"/>
<organism evidence="1 2">
    <name type="scientific">Hymenobacter cellulosilyticus</name>
    <dbReference type="NCBI Taxonomy" id="2932248"/>
    <lineage>
        <taxon>Bacteria</taxon>
        <taxon>Pseudomonadati</taxon>
        <taxon>Bacteroidota</taxon>
        <taxon>Cytophagia</taxon>
        <taxon>Cytophagales</taxon>
        <taxon>Hymenobacteraceae</taxon>
        <taxon>Hymenobacter</taxon>
    </lineage>
</organism>
<evidence type="ECO:0000313" key="2">
    <source>
        <dbReference type="Proteomes" id="UP000831796"/>
    </source>
</evidence>
<gene>
    <name evidence="1" type="ORF">MUN79_13590</name>
</gene>
<sequence length="161" mass="19053">MTDEIQDLFEHIGQLAIDSVPTDEWDTIKIEIKAVRSFVERTVIYSHHEKTPEPKTFGIKDKELEYDTRITPSFERLRQLMYDEAPFRGAWYTAVMTITPDGKFETEFDYEQKPAFDYEASAEEYSVDFEHFPRNEKSTPEWLKEIVQQFGLSYHEPEPLS</sequence>
<dbReference type="EMBL" id="CP095046">
    <property type="protein sequence ID" value="UOQ74803.1"/>
    <property type="molecule type" value="Genomic_DNA"/>
</dbReference>
<dbReference type="Proteomes" id="UP000831796">
    <property type="component" value="Chromosome"/>
</dbReference>
<dbReference type="SUPFAM" id="SSF160424">
    <property type="entry name" value="BH3703-like"/>
    <property type="match status" value="1"/>
</dbReference>
<proteinExistence type="predicted"/>
<evidence type="ECO:0000313" key="1">
    <source>
        <dbReference type="EMBL" id="UOQ74803.1"/>
    </source>
</evidence>
<dbReference type="InterPro" id="IPR006728">
    <property type="entry name" value="YezG-like"/>
</dbReference>
<dbReference type="RefSeq" id="WP_244678139.1">
    <property type="nucleotide sequence ID" value="NZ_CP095046.1"/>
</dbReference>
<dbReference type="Gene3D" id="3.30.500.20">
    <property type="entry name" value="BH3703-like domains"/>
    <property type="match status" value="1"/>
</dbReference>
<dbReference type="InterPro" id="IPR036170">
    <property type="entry name" value="YezG-like_sf"/>
</dbReference>
<dbReference type="AlphaFoldDB" id="A0A8T9QJ43"/>
<name>A0A8T9QJ43_9BACT</name>
<dbReference type="Pfam" id="PF04634">
    <property type="entry name" value="YezG-like"/>
    <property type="match status" value="1"/>
</dbReference>
<reference evidence="1" key="1">
    <citation type="submission" date="2022-04" db="EMBL/GenBank/DDBJ databases">
        <title>Hymenobacter sp. isolated from the air.</title>
        <authorList>
            <person name="Won M."/>
            <person name="Lee C.-M."/>
            <person name="Woen H.-Y."/>
            <person name="Kwon S.-W."/>
        </authorList>
    </citation>
    <scope>NUCLEOTIDE SEQUENCE</scope>
    <source>
        <strain evidence="1">5116S-3</strain>
    </source>
</reference>
<keyword evidence="2" id="KW-1185">Reference proteome</keyword>
<protein>
    <submittedName>
        <fullName evidence="1">DUF600 family protein</fullName>
    </submittedName>
</protein>
<accession>A0A8T9QJ43</accession>